<reference evidence="1" key="1">
    <citation type="submission" date="2023-10" db="EMBL/GenBank/DDBJ databases">
        <authorList>
            <person name="Rodriguez Cubillos JULIANA M."/>
            <person name="De Vega J."/>
        </authorList>
    </citation>
    <scope>NUCLEOTIDE SEQUENCE</scope>
</reference>
<dbReference type="Proteomes" id="UP001177021">
    <property type="component" value="Unassembled WGS sequence"/>
</dbReference>
<evidence type="ECO:0000313" key="2">
    <source>
        <dbReference type="Proteomes" id="UP001177021"/>
    </source>
</evidence>
<proteinExistence type="predicted"/>
<sequence length="1645" mass="187993">MVSFRSSLQRLSQIGTRLAQRTRPNNNFFINSLKEAADALSKLQQSGEPQTPKEVQAIKKQEDALKPLIDAVVCRGLLCHQDNDVKLLVAICVTELFRVKAPEPPFQDQHLRDVFKLIIGLFAELANTANPFFSKRVKVLNTVAQLNCCVLMLEIDCKDLVLEMFNVFFSVVRDDHDDRLIKDMSSMMRNILDESEDASQELLEVILRNLIKLKKGATRASYELAKSVIKTLPKVDDELKPLVCKFISSCIHDKDAVDCKLKEYYHEIIFEIFQCAPHMLVPIFPSLIKELEDDQVDIRLKAVNLVGKLFAIPEQHAAQKFGDLFEVFLKRFNDVSVDVRISVLNCAKAFYEANPSGSGSLEKFITSVEGLLSDPIAQVRMHAVVVVCDICSSNSQCVPVKLMAEAIETLQDEKISVRKRALQKLMEIYRDYCKKCFEGSMIINDDFEEIPCKILKLCCDNEYKEFRSQSMELILADNLFPDDLSVEERTNHWIHMFSLFSSCHEKALNTILIQKRRLQDEMKTYLAIRKKLKEICAEEIQKEIKNVFTKIAASFSDSHKAEECLHKLNQIKDNNFFKSLEKLLEEPTFTKGRTIKNELLVMIGDKNPNYEFFRSLFSKCSSNIFSSEHVKCSLNYLSNDKCIFKDLEDSVGNLLLAIAIIFPSMLKDSEEKFQMLLEHTCPVNDTLIEIIAKEGPNISFNLSGIFPFLERMCLRGTRRQAKLAVSAIVSLGFEYSVVSKLVERLIYSLNIQWNVPTITQNLGYTAECSVSSFETQVEDITSCIRQKISQMESLDDSDLTSSYSSSPCSKSCQLKEKNYCLNCQWNVPTILQSLGCIAQCSVSELRFQVEEIISDICERIIKMECLDDDDDDDGDDDHDLNFLHDTPKCGKSCQLKIYGLKTLVKSFFPDQGNQTKQNIIKLLGFRKKKEELLDILSRMLRKSDSFVNSEKDKAHIRLAAATAILHLAKMWDFDITPKQFRLTILIVKDSSYFVRSKFLSKTQKLLKQRKLPIRFACAFALATTERIDNLRFQNYKHMAEFIKDYSIPACRRRPSSVCYYPEYILVFLIHVLAWSNDFPEANLNAEVYADISRPLFFLLQALVDISIVRDRELVNDTVLYIFAIFRRIENLEAVDSHTTTIKLHKLAEIGMFTLKALYPGEISVSQAPEQLSLPPSLYKATSKFPESFFYESFLSRVFDILQNSAASQRYAQKPVNTLRRPARKDQQNVPRFKVNVKRNISSSKPAGSPMRDITNANNVKPGISSEKRRKHMPTSDSGSISLHESSPIVKQQNLPSKQVENTPERNQFSSGDSASCKDSLVEPGVTSTIHTVTSSIHTDPYFKRPRTNTEDTCGSKDDLSAKHSTSSVEHVDSLHRDTHVSHSESSDLPRKSARYTNQSPNPRNFPNQDELPLFMHQYFKDVIDVAGDGHCGFRAVSGLLGRSVDEYDTIRFELRNELNKNRQGYTSMFGTEKRLNDIEYALTYAGIGYTNKWMMMPDMGFLIAQRYKYVVVLLSRFGYSETYFPLDGAPKDPEQLMCLGYVHNNHFMQIHLMNGCPLPPTSPLWEKHRRPDASNWPDRYVQRMIWYTELNRVHGGGGGVIVEDDLKPQDDKKVEDLEKDKNDTKFEDGVKSEIIDQTKDQLKCI</sequence>
<protein>
    <submittedName>
        <fullName evidence="1">Uncharacterized protein</fullName>
    </submittedName>
</protein>
<accession>A0ACB0J3A5</accession>
<evidence type="ECO:0000313" key="1">
    <source>
        <dbReference type="EMBL" id="CAJ2638469.1"/>
    </source>
</evidence>
<organism evidence="1 2">
    <name type="scientific">Trifolium pratense</name>
    <name type="common">Red clover</name>
    <dbReference type="NCBI Taxonomy" id="57577"/>
    <lineage>
        <taxon>Eukaryota</taxon>
        <taxon>Viridiplantae</taxon>
        <taxon>Streptophyta</taxon>
        <taxon>Embryophyta</taxon>
        <taxon>Tracheophyta</taxon>
        <taxon>Spermatophyta</taxon>
        <taxon>Magnoliopsida</taxon>
        <taxon>eudicotyledons</taxon>
        <taxon>Gunneridae</taxon>
        <taxon>Pentapetalae</taxon>
        <taxon>rosids</taxon>
        <taxon>fabids</taxon>
        <taxon>Fabales</taxon>
        <taxon>Fabaceae</taxon>
        <taxon>Papilionoideae</taxon>
        <taxon>50 kb inversion clade</taxon>
        <taxon>NPAAA clade</taxon>
        <taxon>Hologalegina</taxon>
        <taxon>IRL clade</taxon>
        <taxon>Trifolieae</taxon>
        <taxon>Trifolium</taxon>
    </lineage>
</organism>
<gene>
    <name evidence="1" type="ORF">MILVUS5_LOCUS8677</name>
</gene>
<keyword evidence="2" id="KW-1185">Reference proteome</keyword>
<comment type="caution">
    <text evidence="1">The sequence shown here is derived from an EMBL/GenBank/DDBJ whole genome shotgun (WGS) entry which is preliminary data.</text>
</comment>
<name>A0ACB0J3A5_TRIPR</name>
<dbReference type="EMBL" id="CASHSV030000024">
    <property type="protein sequence ID" value="CAJ2638469.1"/>
    <property type="molecule type" value="Genomic_DNA"/>
</dbReference>